<dbReference type="Gene3D" id="3.30.70.1380">
    <property type="entry name" value="Transcriptional regulatory protein pf0864 domain like"/>
    <property type="match status" value="1"/>
</dbReference>
<proteinExistence type="predicted"/>
<protein>
    <submittedName>
        <fullName evidence="3">Uncharacterized conserved protein</fullName>
    </submittedName>
</protein>
<evidence type="ECO:0000256" key="2">
    <source>
        <dbReference type="ARBA" id="ARBA00023239"/>
    </source>
</evidence>
<dbReference type="STRING" id="370438.PTH_2911"/>
<evidence type="ECO:0000313" key="3">
    <source>
        <dbReference type="EMBL" id="BAF61092.1"/>
    </source>
</evidence>
<dbReference type="InterPro" id="IPR002822">
    <property type="entry name" value="Ni_insertion"/>
</dbReference>
<sequence>MKVIYFGCQAGVSGESLLGALAGLFADPDALIEKIKRLAGKSFNLEFKKYPVGGISACETVLALPGSEREVAVTEFAAGIKEGCSGNPVTEAAAGILFRFAGALARLKGVPESAALMKEEELLRILVISAGYFAALQMLEIEKVTADPVPVALSGTGELLEEALALELLRGARVRPSTGRTAVASPLGACLLAASAEEFGLMPEMAVSGTGYGLLSGSGKEAATPAVAGFADTAEKEGAGRRETVTVLEASIDDMNPEFYPYVIERLLAAGALDAFMTPIYMKKGRPACLLTVLCQSKRLEEMLQIIFRETTTLGVRIREEERRVLERCFFSVETPYGAVKVKAGYAAQGGLPVQMAPEFEDCRKIAAAKGVPLKEVYAAAQREAYKTIKGAFS</sequence>
<gene>
    <name evidence="3" type="ordered locus">PTH_2911</name>
</gene>
<evidence type="ECO:0000313" key="4">
    <source>
        <dbReference type="Proteomes" id="UP000006556"/>
    </source>
</evidence>
<dbReference type="Gene3D" id="3.10.20.300">
    <property type="entry name" value="mk0293 like domain"/>
    <property type="match status" value="1"/>
</dbReference>
<dbReference type="HOGENOM" id="CLU_028523_2_1_9"/>
<dbReference type="Proteomes" id="UP000006556">
    <property type="component" value="Chromosome"/>
</dbReference>
<dbReference type="PANTHER" id="PTHR36566">
    <property type="entry name" value="NICKEL INSERTION PROTEIN-RELATED"/>
    <property type="match status" value="1"/>
</dbReference>
<accession>A5CY40</accession>
<keyword evidence="4" id="KW-1185">Reference proteome</keyword>
<keyword evidence="2" id="KW-0456">Lyase</keyword>
<dbReference type="PANTHER" id="PTHR36566:SF1">
    <property type="entry name" value="PYRIDINIUM-3,5-BISTHIOCARBOXYLIC ACID MONONUCLEOTIDE NICKEL INSERTION PROTEIN"/>
    <property type="match status" value="1"/>
</dbReference>
<keyword evidence="1" id="KW-0533">Nickel</keyword>
<dbReference type="EMBL" id="AP009389">
    <property type="protein sequence ID" value="BAF61092.1"/>
    <property type="molecule type" value="Genomic_DNA"/>
</dbReference>
<evidence type="ECO:0000256" key="1">
    <source>
        <dbReference type="ARBA" id="ARBA00022596"/>
    </source>
</evidence>
<reference evidence="4" key="1">
    <citation type="journal article" date="2008" name="Genome Res.">
        <title>The genome of Pelotomaculum thermopropionicum reveals niche-associated evolution in anaerobic microbiota.</title>
        <authorList>
            <person name="Kosaka T."/>
            <person name="Kato S."/>
            <person name="Shimoyama T."/>
            <person name="Ishii S."/>
            <person name="Abe T."/>
            <person name="Watanabe K."/>
        </authorList>
    </citation>
    <scope>NUCLEOTIDE SEQUENCE [LARGE SCALE GENOMIC DNA]</scope>
    <source>
        <strain evidence="4">DSM 13744 / JCM 10971 / SI</strain>
    </source>
</reference>
<organism evidence="3 4">
    <name type="scientific">Pelotomaculum thermopropionicum (strain DSM 13744 / JCM 10971 / SI)</name>
    <dbReference type="NCBI Taxonomy" id="370438"/>
    <lineage>
        <taxon>Bacteria</taxon>
        <taxon>Bacillati</taxon>
        <taxon>Bacillota</taxon>
        <taxon>Clostridia</taxon>
        <taxon>Eubacteriales</taxon>
        <taxon>Desulfotomaculaceae</taxon>
        <taxon>Pelotomaculum</taxon>
    </lineage>
</organism>
<dbReference type="GO" id="GO:0016829">
    <property type="term" value="F:lyase activity"/>
    <property type="evidence" value="ECO:0007669"/>
    <property type="project" value="UniProtKB-KW"/>
</dbReference>
<dbReference type="eggNOG" id="COG1641">
    <property type="taxonomic scope" value="Bacteria"/>
</dbReference>
<dbReference type="KEGG" id="pth:PTH_2911"/>
<dbReference type="Pfam" id="PF01969">
    <property type="entry name" value="Ni_insertion"/>
    <property type="match status" value="1"/>
</dbReference>
<name>A5CY40_PELTS</name>
<dbReference type="AlphaFoldDB" id="A5CY40"/>